<comment type="caution">
    <text evidence="3">The sequence shown here is derived from an EMBL/GenBank/DDBJ whole genome shotgun (WGS) entry which is preliminary data.</text>
</comment>
<dbReference type="InterPro" id="IPR050921">
    <property type="entry name" value="T4SS_GSP_E_ATPase"/>
</dbReference>
<dbReference type="Pfam" id="PF00437">
    <property type="entry name" value="T2SSE"/>
    <property type="match status" value="1"/>
</dbReference>
<dbReference type="Gene3D" id="3.40.50.300">
    <property type="entry name" value="P-loop containing nucleotide triphosphate hydrolases"/>
    <property type="match status" value="1"/>
</dbReference>
<protein>
    <recommendedName>
        <fullName evidence="2">Bacterial type II secretion system protein E domain-containing protein</fullName>
    </recommendedName>
</protein>
<feature type="domain" description="Bacterial type II secretion system protein E" evidence="2">
    <location>
        <begin position="146"/>
        <end position="301"/>
    </location>
</feature>
<dbReference type="InterPro" id="IPR027417">
    <property type="entry name" value="P-loop_NTPase"/>
</dbReference>
<dbReference type="GO" id="GO:0016887">
    <property type="term" value="F:ATP hydrolysis activity"/>
    <property type="evidence" value="ECO:0007669"/>
    <property type="project" value="InterPro"/>
</dbReference>
<dbReference type="AlphaFoldDB" id="A0A0F9VPK8"/>
<dbReference type="PANTHER" id="PTHR30486:SF6">
    <property type="entry name" value="TYPE IV PILUS RETRACTATION ATPASE PILT"/>
    <property type="match status" value="1"/>
</dbReference>
<evidence type="ECO:0000313" key="3">
    <source>
        <dbReference type="EMBL" id="KKO01838.1"/>
    </source>
</evidence>
<comment type="similarity">
    <text evidence="1">Belongs to the GSP E family.</text>
</comment>
<accession>A0A0F9VPK8</accession>
<gene>
    <name evidence="3" type="ORF">LCGC14_0111930</name>
</gene>
<dbReference type="InterPro" id="IPR001482">
    <property type="entry name" value="T2SS/T4SS_dom"/>
</dbReference>
<proteinExistence type="inferred from homology"/>
<sequence length="355" mass="39481">MWNSGNAVKSNEVPGERLAHYHFNDLYISTDRTVAPIARRLVLSGSDQRVMNGVHPVPRAVFKDLEGLRKAIHDASTARGYFEREVQINYDDVAYRGALIAEPDAPDVNPYEVTAPEFQTWCLRRIGNTPPKLGDLMLPKFLYKALKESVTNRGLVLISGSFGSGKTTTSAACIQTWVEDANEIGITLEDPPEFPLAVPEGKGMIYQINVADRDPAEAIKHMRRHAPRFVFLGEIRTPETARELLHMSASGPLVLCTIHAADPIQALTSLILFASSAMEPDMARQLAARCISLIVHQEMTNGVVQAKLLEIKDDDFGIQSKIRSGRYDLIYEDFDTQRIRRNNANGQQAGGKVRR</sequence>
<organism evidence="3">
    <name type="scientific">marine sediment metagenome</name>
    <dbReference type="NCBI Taxonomy" id="412755"/>
    <lineage>
        <taxon>unclassified sequences</taxon>
        <taxon>metagenomes</taxon>
        <taxon>ecological metagenomes</taxon>
    </lineage>
</organism>
<reference evidence="3" key="1">
    <citation type="journal article" date="2015" name="Nature">
        <title>Complex archaea that bridge the gap between prokaryotes and eukaryotes.</title>
        <authorList>
            <person name="Spang A."/>
            <person name="Saw J.H."/>
            <person name="Jorgensen S.L."/>
            <person name="Zaremba-Niedzwiedzka K."/>
            <person name="Martijn J."/>
            <person name="Lind A.E."/>
            <person name="van Eijk R."/>
            <person name="Schleper C."/>
            <person name="Guy L."/>
            <person name="Ettema T.J."/>
        </authorList>
    </citation>
    <scope>NUCLEOTIDE SEQUENCE</scope>
</reference>
<evidence type="ECO:0000259" key="2">
    <source>
        <dbReference type="Pfam" id="PF00437"/>
    </source>
</evidence>
<dbReference type="PANTHER" id="PTHR30486">
    <property type="entry name" value="TWITCHING MOTILITY PROTEIN PILT"/>
    <property type="match status" value="1"/>
</dbReference>
<dbReference type="SUPFAM" id="SSF52540">
    <property type="entry name" value="P-loop containing nucleoside triphosphate hydrolases"/>
    <property type="match status" value="1"/>
</dbReference>
<name>A0A0F9VPK8_9ZZZZ</name>
<dbReference type="EMBL" id="LAZR01000033">
    <property type="protein sequence ID" value="KKO01838.1"/>
    <property type="molecule type" value="Genomic_DNA"/>
</dbReference>
<evidence type="ECO:0000256" key="1">
    <source>
        <dbReference type="ARBA" id="ARBA00006611"/>
    </source>
</evidence>